<dbReference type="GO" id="GO:0007156">
    <property type="term" value="P:homophilic cell adhesion via plasma membrane adhesion molecules"/>
    <property type="evidence" value="ECO:0007669"/>
    <property type="project" value="TreeGrafter"/>
</dbReference>
<dbReference type="InterPro" id="IPR013783">
    <property type="entry name" value="Ig-like_fold"/>
</dbReference>
<dbReference type="InterPro" id="IPR003598">
    <property type="entry name" value="Ig_sub2"/>
</dbReference>
<dbReference type="InterPro" id="IPR013098">
    <property type="entry name" value="Ig_I-set"/>
</dbReference>
<dbReference type="SMART" id="SM00409">
    <property type="entry name" value="IG"/>
    <property type="match status" value="2"/>
</dbReference>
<evidence type="ECO:0000256" key="1">
    <source>
        <dbReference type="ARBA" id="ARBA00022729"/>
    </source>
</evidence>
<evidence type="ECO:0000256" key="2">
    <source>
        <dbReference type="ARBA" id="ARBA00023157"/>
    </source>
</evidence>
<dbReference type="FunFam" id="2.60.40.10:FF:000032">
    <property type="entry name" value="palladin isoform X1"/>
    <property type="match status" value="1"/>
</dbReference>
<evidence type="ECO:0000259" key="4">
    <source>
        <dbReference type="PROSITE" id="PS50835"/>
    </source>
</evidence>
<evidence type="ECO:0000256" key="3">
    <source>
        <dbReference type="ARBA" id="ARBA00023319"/>
    </source>
</evidence>
<dbReference type="PANTHER" id="PTHR45080:SF8">
    <property type="entry name" value="IG-LIKE DOMAIN-CONTAINING PROTEIN"/>
    <property type="match status" value="1"/>
</dbReference>
<dbReference type="Proteomes" id="UP000596742">
    <property type="component" value="Unassembled WGS sequence"/>
</dbReference>
<proteinExistence type="predicted"/>
<accession>A0A8B6H9A8</accession>
<dbReference type="SUPFAM" id="SSF48726">
    <property type="entry name" value="Immunoglobulin"/>
    <property type="match status" value="3"/>
</dbReference>
<dbReference type="InterPro" id="IPR050958">
    <property type="entry name" value="Cell_Adh-Cytoskel_Orgn"/>
</dbReference>
<dbReference type="Pfam" id="PF13927">
    <property type="entry name" value="Ig_3"/>
    <property type="match status" value="1"/>
</dbReference>
<dbReference type="GO" id="GO:0005886">
    <property type="term" value="C:plasma membrane"/>
    <property type="evidence" value="ECO:0007669"/>
    <property type="project" value="TreeGrafter"/>
</dbReference>
<organism evidence="5 6">
    <name type="scientific">Mytilus galloprovincialis</name>
    <name type="common">Mediterranean mussel</name>
    <dbReference type="NCBI Taxonomy" id="29158"/>
    <lineage>
        <taxon>Eukaryota</taxon>
        <taxon>Metazoa</taxon>
        <taxon>Spiralia</taxon>
        <taxon>Lophotrochozoa</taxon>
        <taxon>Mollusca</taxon>
        <taxon>Bivalvia</taxon>
        <taxon>Autobranchia</taxon>
        <taxon>Pteriomorphia</taxon>
        <taxon>Mytilida</taxon>
        <taxon>Mytiloidea</taxon>
        <taxon>Mytilidae</taxon>
        <taxon>Mytilinae</taxon>
        <taxon>Mytilus</taxon>
    </lineage>
</organism>
<dbReference type="Gene3D" id="2.60.40.10">
    <property type="entry name" value="Immunoglobulins"/>
    <property type="match status" value="3"/>
</dbReference>
<dbReference type="GO" id="GO:0008046">
    <property type="term" value="F:axon guidance receptor activity"/>
    <property type="evidence" value="ECO:0007669"/>
    <property type="project" value="TreeGrafter"/>
</dbReference>
<keyword evidence="6" id="KW-1185">Reference proteome</keyword>
<protein>
    <recommendedName>
        <fullName evidence="4">Ig-like domain-containing protein</fullName>
    </recommendedName>
</protein>
<keyword evidence="3" id="KW-0393">Immunoglobulin domain</keyword>
<dbReference type="GO" id="GO:0043025">
    <property type="term" value="C:neuronal cell body"/>
    <property type="evidence" value="ECO:0007669"/>
    <property type="project" value="TreeGrafter"/>
</dbReference>
<evidence type="ECO:0000313" key="5">
    <source>
        <dbReference type="EMBL" id="VDI75358.1"/>
    </source>
</evidence>
<dbReference type="PANTHER" id="PTHR45080">
    <property type="entry name" value="CONTACTIN 5"/>
    <property type="match status" value="1"/>
</dbReference>
<keyword evidence="1" id="KW-0732">Signal</keyword>
<dbReference type="PROSITE" id="PS50835">
    <property type="entry name" value="IG_LIKE"/>
    <property type="match status" value="3"/>
</dbReference>
<gene>
    <name evidence="5" type="ORF">MGAL_10B041310</name>
</gene>
<dbReference type="EMBL" id="UYJE01009656">
    <property type="protein sequence ID" value="VDI75358.1"/>
    <property type="molecule type" value="Genomic_DNA"/>
</dbReference>
<dbReference type="InterPro" id="IPR003599">
    <property type="entry name" value="Ig_sub"/>
</dbReference>
<dbReference type="AlphaFoldDB" id="A0A8B6H9A8"/>
<reference evidence="5" key="1">
    <citation type="submission" date="2018-11" db="EMBL/GenBank/DDBJ databases">
        <authorList>
            <person name="Alioto T."/>
            <person name="Alioto T."/>
        </authorList>
    </citation>
    <scope>NUCLEOTIDE SEQUENCE</scope>
</reference>
<evidence type="ECO:0000313" key="6">
    <source>
        <dbReference type="Proteomes" id="UP000596742"/>
    </source>
</evidence>
<dbReference type="Pfam" id="PF07679">
    <property type="entry name" value="I-set"/>
    <property type="match status" value="2"/>
</dbReference>
<dbReference type="GO" id="GO:0050808">
    <property type="term" value="P:synapse organization"/>
    <property type="evidence" value="ECO:0007669"/>
    <property type="project" value="TreeGrafter"/>
</dbReference>
<name>A0A8B6H9A8_MYTGA</name>
<dbReference type="InterPro" id="IPR036179">
    <property type="entry name" value="Ig-like_dom_sf"/>
</dbReference>
<dbReference type="OrthoDB" id="5950222at2759"/>
<comment type="caution">
    <text evidence="5">The sequence shown here is derived from an EMBL/GenBank/DDBJ whole genome shotgun (WGS) entry which is preliminary data.</text>
</comment>
<sequence>MILISISAPDPAFLIKPTIILPEYRTVSEGYSSLVIPCYAEGIPVPSITWESLDKSSIPFNGKQLAHFLVFTNVSRIDGGHYMCTAKNKIGTDIKVVHVIVREKDEKQIAPLIDAPSTVQVKYYSEGRLRCNVTGYPTPLVKWKHNNNVVQSSGNTLVINRVTNSTTGTYTCIATNVAGTSQANIQLKVTYDVPKIITPPVTSVIMGGHSHNFTCIATGHPEPNIKWTYKMYIKHTTDMPSHQMYNHGSELTLYLMNTQESGQLTCTAKNEF</sequence>
<dbReference type="GO" id="GO:0030424">
    <property type="term" value="C:axon"/>
    <property type="evidence" value="ECO:0007669"/>
    <property type="project" value="TreeGrafter"/>
</dbReference>
<feature type="non-terminal residue" evidence="5">
    <location>
        <position position="1"/>
    </location>
</feature>
<feature type="domain" description="Ig-like" evidence="4">
    <location>
        <begin position="111"/>
        <end position="190"/>
    </location>
</feature>
<dbReference type="SMART" id="SM00408">
    <property type="entry name" value="IGc2"/>
    <property type="match status" value="3"/>
</dbReference>
<feature type="domain" description="Ig-like" evidence="4">
    <location>
        <begin position="11"/>
        <end position="95"/>
    </location>
</feature>
<feature type="domain" description="Ig-like" evidence="4">
    <location>
        <begin position="194"/>
        <end position="272"/>
    </location>
</feature>
<keyword evidence="2" id="KW-1015">Disulfide bond</keyword>
<dbReference type="InterPro" id="IPR007110">
    <property type="entry name" value="Ig-like_dom"/>
</dbReference>
<dbReference type="CDD" id="cd00096">
    <property type="entry name" value="Ig"/>
    <property type="match status" value="1"/>
</dbReference>